<keyword evidence="7" id="KW-1185">Reference proteome</keyword>
<dbReference type="SUPFAM" id="SSF53448">
    <property type="entry name" value="Nucleotide-diphospho-sugar transferases"/>
    <property type="match status" value="1"/>
</dbReference>
<protein>
    <recommendedName>
        <fullName evidence="5">Glycosyltransferase 2-like domain-containing protein</fullName>
    </recommendedName>
</protein>
<evidence type="ECO:0000313" key="7">
    <source>
        <dbReference type="Proteomes" id="UP000216752"/>
    </source>
</evidence>
<name>A0ABZ3IT12_9FIRM</name>
<sequence>MKTTLQGITSIIVLTYNKLDYNKLCIESIRQYTEPDSYEVIVIDNHSTDGTVEWLQGQQDIRLILNSENVGFPAGCNQGLKAAKGNSVLLLNNDTVVTPNWLSNLKKCLYSSNDIGAVGAVTNSCSNFQSIPCEYSSIEEMIGFSRQVNNSDPELWEDRARLVGYCMLIKAEIINKIGLLEEAFSPGNYEDDDYCLRIRNAGYRLVLCRDTFIHHFGSVTFGEQTNQYNSLLKANRQKFVEKWGLAPHLAAPCQQTQDLAARKWFTYQHEISYYKQWVENTRRKFRSFIDQAEFALLSGDFEKTALLVKQAAEYAQHSHPGFFVSPRLELILRKVAKKLNDRVAIPTINLPPRNIEKRNILHVLSQGYAAGGQTRTLERWICMDSASVHSIIVTLNSTTNPQCLEDAAIHSGGWYITLDTARLSLCQKAKVLRDAATMWADLVVLHIHPHDPVAPIAFGVAGGPPVVFVNHADHSFSIGMTVADLVAEHSEAGQLLTLTRRCHLQSYIVPIPIEMPQTLVDKHKAKEIVGISKDGILFLTFASPYKLVSCGEYNIFALFREIASRNQNVEILVLGPSDCGEWAKIKNDSNGRIRAVGHQQDLSQFYNAADVYLDSIPLGSVATALEAGAFGIPVVGLIPEAAEYLSNNIAPGVVRTHHSSIDEFLEVIGRLSSDEDYRLNQGRRLQATICKNHCSGWIEHIGRLYSLLPFDHKPSEILDTPEQKSELSDIVLAYFQHRSGLSRSSFGV</sequence>
<evidence type="ECO:0000313" key="6">
    <source>
        <dbReference type="EMBL" id="XFO68860.1"/>
    </source>
</evidence>
<comment type="similarity">
    <text evidence="2">Belongs to the glycosyltransferase 2 family.</text>
</comment>
<dbReference type="Proteomes" id="UP000216752">
    <property type="component" value="Chromosome"/>
</dbReference>
<keyword evidence="4" id="KW-0808">Transferase</keyword>
<accession>A0ABZ3IT12</accession>
<dbReference type="RefSeq" id="WP_094605997.1">
    <property type="nucleotide sequence ID" value="NZ_CP155573.1"/>
</dbReference>
<gene>
    <name evidence="6" type="ORF">SPSIL_050840</name>
</gene>
<dbReference type="EMBL" id="CP155573">
    <property type="protein sequence ID" value="XFO68860.1"/>
    <property type="molecule type" value="Genomic_DNA"/>
</dbReference>
<evidence type="ECO:0000256" key="1">
    <source>
        <dbReference type="ARBA" id="ARBA00004776"/>
    </source>
</evidence>
<dbReference type="SUPFAM" id="SSF53756">
    <property type="entry name" value="UDP-Glycosyltransferase/glycogen phosphorylase"/>
    <property type="match status" value="1"/>
</dbReference>
<evidence type="ECO:0000256" key="2">
    <source>
        <dbReference type="ARBA" id="ARBA00006739"/>
    </source>
</evidence>
<dbReference type="Pfam" id="PF13692">
    <property type="entry name" value="Glyco_trans_1_4"/>
    <property type="match status" value="1"/>
</dbReference>
<dbReference type="CDD" id="cd04186">
    <property type="entry name" value="GT_2_like_c"/>
    <property type="match status" value="1"/>
</dbReference>
<dbReference type="InterPro" id="IPR001173">
    <property type="entry name" value="Glyco_trans_2-like"/>
</dbReference>
<keyword evidence="3" id="KW-0328">Glycosyltransferase</keyword>
<evidence type="ECO:0000259" key="5">
    <source>
        <dbReference type="Pfam" id="PF00535"/>
    </source>
</evidence>
<evidence type="ECO:0000256" key="4">
    <source>
        <dbReference type="ARBA" id="ARBA00022679"/>
    </source>
</evidence>
<feature type="domain" description="Glycosyltransferase 2-like" evidence="5">
    <location>
        <begin position="10"/>
        <end position="135"/>
    </location>
</feature>
<dbReference type="Gene3D" id="3.40.50.2000">
    <property type="entry name" value="Glycogen Phosphorylase B"/>
    <property type="match status" value="1"/>
</dbReference>
<organism evidence="6 7">
    <name type="scientific">Sporomusa silvacetica DSM 10669</name>
    <dbReference type="NCBI Taxonomy" id="1123289"/>
    <lineage>
        <taxon>Bacteria</taxon>
        <taxon>Bacillati</taxon>
        <taxon>Bacillota</taxon>
        <taxon>Negativicutes</taxon>
        <taxon>Selenomonadales</taxon>
        <taxon>Sporomusaceae</taxon>
        <taxon>Sporomusa</taxon>
    </lineage>
</organism>
<dbReference type="Pfam" id="PF00535">
    <property type="entry name" value="Glycos_transf_2"/>
    <property type="match status" value="1"/>
</dbReference>
<dbReference type="PANTHER" id="PTHR43179:SF12">
    <property type="entry name" value="GALACTOFURANOSYLTRANSFERASE GLFT2"/>
    <property type="match status" value="1"/>
</dbReference>
<dbReference type="InterPro" id="IPR029044">
    <property type="entry name" value="Nucleotide-diphossugar_trans"/>
</dbReference>
<reference evidence="6" key="1">
    <citation type="submission" date="2024-05" db="EMBL/GenBank/DDBJ databases">
        <title>Isolation and characterization of Sporomusa carbonis sp. nov., a carboxydotrophic hydrogenogen in the genus of Sporomusa isolated from a charcoal burning pile.</title>
        <authorList>
            <person name="Boeer T."/>
            <person name="Rosenbaum F."/>
            <person name="Eysell L."/>
            <person name="Mueller V."/>
            <person name="Daniel R."/>
            <person name="Poehlein A."/>
        </authorList>
    </citation>
    <scope>NUCLEOTIDE SEQUENCE [LARGE SCALE GENOMIC DNA]</scope>
    <source>
        <strain evidence="6">DSM 10669</strain>
    </source>
</reference>
<evidence type="ECO:0000256" key="3">
    <source>
        <dbReference type="ARBA" id="ARBA00022676"/>
    </source>
</evidence>
<comment type="pathway">
    <text evidence="1">Cell wall biogenesis; cell wall polysaccharide biosynthesis.</text>
</comment>
<proteinExistence type="inferred from homology"/>
<dbReference type="Gene3D" id="3.90.550.10">
    <property type="entry name" value="Spore Coat Polysaccharide Biosynthesis Protein SpsA, Chain A"/>
    <property type="match status" value="1"/>
</dbReference>
<dbReference type="PANTHER" id="PTHR43179">
    <property type="entry name" value="RHAMNOSYLTRANSFERASE WBBL"/>
    <property type="match status" value="1"/>
</dbReference>